<evidence type="ECO:0000313" key="2">
    <source>
        <dbReference type="EMBL" id="MBA1144760.1"/>
    </source>
</evidence>
<proteinExistence type="predicted"/>
<dbReference type="Proteomes" id="UP000558284">
    <property type="component" value="Unassembled WGS sequence"/>
</dbReference>
<keyword evidence="3" id="KW-1185">Reference proteome</keyword>
<protein>
    <recommendedName>
        <fullName evidence="4">HARP domain-containing protein</fullName>
    </recommendedName>
</protein>
<evidence type="ECO:0000256" key="1">
    <source>
        <dbReference type="SAM" id="MobiDB-lite"/>
    </source>
</evidence>
<evidence type="ECO:0000313" key="3">
    <source>
        <dbReference type="Proteomes" id="UP000558284"/>
    </source>
</evidence>
<reference evidence="2 3" key="1">
    <citation type="submission" date="2020-07" db="EMBL/GenBank/DDBJ databases">
        <title>Definition of the novel symbiovar canariense within Mesorhizobium novociceri, a new species of genus Mesorhizobium nodulating Cicer canariense in the Caldera de Taburiente National Park (La Palma, Canary Islands).</title>
        <authorList>
            <person name="Leon-Barrios M."/>
            <person name="Perez-Yepez J."/>
            <person name="Flores-Felix J.D."/>
            <person name="Ramirez-Baena M.H."/>
            <person name="Pulido-Suarez L."/>
            <person name="Igual J.M."/>
            <person name="Velazquez E."/>
            <person name="Peix A."/>
        </authorList>
    </citation>
    <scope>NUCLEOTIDE SEQUENCE [LARGE SCALE GENOMIC DNA]</scope>
    <source>
        <strain evidence="2 3">CCANP35</strain>
    </source>
</reference>
<feature type="compositionally biased region" description="Basic and acidic residues" evidence="1">
    <location>
        <begin position="161"/>
        <end position="177"/>
    </location>
</feature>
<dbReference type="EMBL" id="JACDTY010000027">
    <property type="protein sequence ID" value="MBA1144760.1"/>
    <property type="molecule type" value="Genomic_DNA"/>
</dbReference>
<feature type="region of interest" description="Disordered" evidence="1">
    <location>
        <begin position="151"/>
        <end position="177"/>
    </location>
</feature>
<comment type="caution">
    <text evidence="2">The sequence shown here is derived from an EMBL/GenBank/DDBJ whole genome shotgun (WGS) entry which is preliminary data.</text>
</comment>
<organism evidence="2 3">
    <name type="scientific">Mesorhizobium neociceri</name>
    <dbReference type="NCBI Taxonomy" id="1307853"/>
    <lineage>
        <taxon>Bacteria</taxon>
        <taxon>Pseudomonadati</taxon>
        <taxon>Pseudomonadota</taxon>
        <taxon>Alphaproteobacteria</taxon>
        <taxon>Hyphomicrobiales</taxon>
        <taxon>Phyllobacteriaceae</taxon>
        <taxon>Mesorhizobium</taxon>
    </lineage>
</organism>
<evidence type="ECO:0008006" key="4">
    <source>
        <dbReference type="Google" id="ProtNLM"/>
    </source>
</evidence>
<name>A0A838BGX2_9HYPH</name>
<gene>
    <name evidence="2" type="ORF">H0241_31680</name>
</gene>
<dbReference type="RefSeq" id="WP_181061692.1">
    <property type="nucleotide sequence ID" value="NZ_JACDTY010000027.1"/>
</dbReference>
<accession>A0A838BGX2</accession>
<sequence length="297" mass="34773">MEESDDDLAEPPVQDISGAVVTFPYDRMTIERFRQVFPRARWSDERKSWFVPGKTAARRVDRWLAHEAELVAIYADNKGRDAFAFDPISSPYLEVANDLRIRTPYSRSVLKELREIPWASWDDGLHVWRVPFRSYEELRRRWSKIEQAAQGAEPEARRRRREAERDSEAGKSDRLRTAERRRRRYPVLAEDLPSVGRAVATEQYGVVIFTGVSGELVEPSKFSVVYPHMSAARDYIWASWRSATLAELIETWPARRAARSSELSRGWWQPTLAELRVARRNARSGERRKRTRDLKRR</sequence>
<dbReference type="AlphaFoldDB" id="A0A838BGX2"/>